<name>A0A1V6X810_PENNA</name>
<accession>A0A1V6X810</accession>
<feature type="region of interest" description="Disordered" evidence="1">
    <location>
        <begin position="28"/>
        <end position="49"/>
    </location>
</feature>
<evidence type="ECO:0000256" key="1">
    <source>
        <dbReference type="SAM" id="MobiDB-lite"/>
    </source>
</evidence>
<reference evidence="3" key="1">
    <citation type="journal article" date="2017" name="Nat. Microbiol.">
        <title>Global analysis of biosynthetic gene clusters reveals vast potential of secondary metabolite production in Penicillium species.</title>
        <authorList>
            <person name="Nielsen J.C."/>
            <person name="Grijseels S."/>
            <person name="Prigent S."/>
            <person name="Ji B."/>
            <person name="Dainat J."/>
            <person name="Nielsen K.F."/>
            <person name="Frisvad J.C."/>
            <person name="Workman M."/>
            <person name="Nielsen J."/>
        </authorList>
    </citation>
    <scope>NUCLEOTIDE SEQUENCE [LARGE SCALE GENOMIC DNA]</scope>
    <source>
        <strain evidence="3">IBT 13039</strain>
    </source>
</reference>
<gene>
    <name evidence="2" type="ORF">PENNAL_c0108G11281</name>
</gene>
<dbReference type="EMBL" id="MOOB01000108">
    <property type="protein sequence ID" value="OQE71292.1"/>
    <property type="molecule type" value="Genomic_DNA"/>
</dbReference>
<evidence type="ECO:0000313" key="2">
    <source>
        <dbReference type="EMBL" id="OQE71292.1"/>
    </source>
</evidence>
<sequence length="100" mass="10996">MINRELLGDASKKEGSVFNPILIDDDFHGISSGQDTPEQDDSDGDTVRLSTPDFYEILRDVGTTGSQKKPALTNSPHIVTPSKVYGQTVSHSIPWPAWRL</sequence>
<keyword evidence="3" id="KW-1185">Reference proteome</keyword>
<proteinExistence type="predicted"/>
<organism evidence="2 3">
    <name type="scientific">Penicillium nalgiovense</name>
    <dbReference type="NCBI Taxonomy" id="60175"/>
    <lineage>
        <taxon>Eukaryota</taxon>
        <taxon>Fungi</taxon>
        <taxon>Dikarya</taxon>
        <taxon>Ascomycota</taxon>
        <taxon>Pezizomycotina</taxon>
        <taxon>Eurotiomycetes</taxon>
        <taxon>Eurotiomycetidae</taxon>
        <taxon>Eurotiales</taxon>
        <taxon>Aspergillaceae</taxon>
        <taxon>Penicillium</taxon>
    </lineage>
</organism>
<dbReference type="Proteomes" id="UP000191691">
    <property type="component" value="Unassembled WGS sequence"/>
</dbReference>
<protein>
    <submittedName>
        <fullName evidence="2">Uncharacterized protein</fullName>
    </submittedName>
</protein>
<dbReference type="AlphaFoldDB" id="A0A1V6X810"/>
<comment type="caution">
    <text evidence="2">The sequence shown here is derived from an EMBL/GenBank/DDBJ whole genome shotgun (WGS) entry which is preliminary data.</text>
</comment>
<evidence type="ECO:0000313" key="3">
    <source>
        <dbReference type="Proteomes" id="UP000191691"/>
    </source>
</evidence>